<dbReference type="AlphaFoldDB" id="T2JJ34"/>
<evidence type="ECO:0000313" key="1">
    <source>
        <dbReference type="EMBL" id="CCQ65828.1"/>
    </source>
</evidence>
<reference evidence="1 2" key="2">
    <citation type="submission" date="2013-09" db="EMBL/GenBank/DDBJ databases">
        <title>Whole genome comparison of six Crocosphaera watsonii strains with differing phenotypes.</title>
        <authorList>
            <person name="Bench S.R."/>
            <person name="Heller P."/>
            <person name="Frank I."/>
            <person name="Arciniega M."/>
            <person name="Shilova I.N."/>
            <person name="Zehr J.P."/>
        </authorList>
    </citation>
    <scope>NUCLEOTIDE SEQUENCE [LARGE SCALE GENOMIC DNA]</scope>
    <source>
        <strain evidence="1 2">WH 0402</strain>
    </source>
</reference>
<evidence type="ECO:0000313" key="2">
    <source>
        <dbReference type="Proteomes" id="UP000018130"/>
    </source>
</evidence>
<dbReference type="Proteomes" id="UP000018130">
    <property type="component" value="Unassembled WGS sequence"/>
</dbReference>
<reference evidence="1 2" key="1">
    <citation type="submission" date="2013-01" db="EMBL/GenBank/DDBJ databases">
        <authorList>
            <person name="Bench S."/>
        </authorList>
    </citation>
    <scope>NUCLEOTIDE SEQUENCE [LARGE SCALE GENOMIC DNA]</scope>
    <source>
        <strain evidence="1 2">WH 0402</strain>
    </source>
</reference>
<dbReference type="EMBL" id="CAQN01000269">
    <property type="protein sequence ID" value="CCQ65828.1"/>
    <property type="molecule type" value="Genomic_DNA"/>
</dbReference>
<name>T2JJ34_CROWT</name>
<accession>T2JJ34</accession>
<comment type="caution">
    <text evidence="1">The sequence shown here is derived from an EMBL/GenBank/DDBJ whole genome shotgun (WGS) entry which is preliminary data.</text>
</comment>
<sequence>MKFFSRLSIQSKLMLMLLAVSIASILVISYVGYTSGKEVILDNIHGQITELRNYSSKTSSILL</sequence>
<protein>
    <submittedName>
        <fullName evidence="1">TonB-dependent receptor</fullName>
    </submittedName>
</protein>
<proteinExistence type="predicted"/>
<organism evidence="1 2">
    <name type="scientific">Crocosphaera watsonii WH 0402</name>
    <dbReference type="NCBI Taxonomy" id="1284629"/>
    <lineage>
        <taxon>Bacteria</taxon>
        <taxon>Bacillati</taxon>
        <taxon>Cyanobacteriota</taxon>
        <taxon>Cyanophyceae</taxon>
        <taxon>Oscillatoriophycideae</taxon>
        <taxon>Chroococcales</taxon>
        <taxon>Aphanothecaceae</taxon>
        <taxon>Crocosphaera</taxon>
    </lineage>
</organism>
<gene>
    <name evidence="1" type="ORF">CWATWH0402_25</name>
</gene>
<keyword evidence="1" id="KW-0675">Receptor</keyword>